<dbReference type="KEGG" id="cgk:CGERO_06780"/>
<keyword evidence="3" id="KW-1185">Reference proteome</keyword>
<accession>A0A3G6J162</accession>
<evidence type="ECO:0000256" key="1">
    <source>
        <dbReference type="SAM" id="Phobius"/>
    </source>
</evidence>
<organism evidence="2 3">
    <name type="scientific">Corynebacterium gerontici</name>
    <dbReference type="NCBI Taxonomy" id="2079234"/>
    <lineage>
        <taxon>Bacteria</taxon>
        <taxon>Bacillati</taxon>
        <taxon>Actinomycetota</taxon>
        <taxon>Actinomycetes</taxon>
        <taxon>Mycobacteriales</taxon>
        <taxon>Corynebacteriaceae</taxon>
        <taxon>Corynebacterium</taxon>
    </lineage>
</organism>
<reference evidence="2 3" key="1">
    <citation type="submission" date="2018-11" db="EMBL/GenBank/DDBJ databases">
        <authorList>
            <person name="Kleinhagauer T."/>
            <person name="Glaeser S.P."/>
            <person name="Spergser J."/>
            <person name="Ruckert C."/>
            <person name="Kaempfer P."/>
            <person name="Busse H.-J."/>
        </authorList>
    </citation>
    <scope>NUCLEOTIDE SEQUENCE [LARGE SCALE GENOMIC DNA]</scope>
    <source>
        <strain evidence="2 3">W8</strain>
    </source>
</reference>
<evidence type="ECO:0000313" key="3">
    <source>
        <dbReference type="Proteomes" id="UP000271587"/>
    </source>
</evidence>
<name>A0A3G6J162_9CORY</name>
<feature type="transmembrane region" description="Helical" evidence="1">
    <location>
        <begin position="380"/>
        <end position="399"/>
    </location>
</feature>
<keyword evidence="1" id="KW-1133">Transmembrane helix</keyword>
<protein>
    <recommendedName>
        <fullName evidence="4">CorA-like Mg2+ transporter protein</fullName>
    </recommendedName>
</protein>
<evidence type="ECO:0008006" key="4">
    <source>
        <dbReference type="Google" id="ProtNLM"/>
    </source>
</evidence>
<keyword evidence="1" id="KW-0472">Membrane</keyword>
<dbReference type="EMBL" id="CP033897">
    <property type="protein sequence ID" value="AZA11656.1"/>
    <property type="molecule type" value="Genomic_DNA"/>
</dbReference>
<gene>
    <name evidence="2" type="ORF">CGERO_06780</name>
</gene>
<proteinExistence type="predicted"/>
<sequence>MVGQVVYRYEFAPFDLGSSLNLERNRKKIKTTARDLGWVDASEHFAGRDISHIIPNHVALLEADDVLVYIPESGFGVARYRFEHRGGTSDDVVADALLARREFQKEIDEGSFEQNAVDSNTRVAFLVATLREELQRGNNPEKRLLIPHKNLHFYSLSVFAVPDHLPDWLGWCLLQPRALGCSVSTDQPPTREALGEAIKGCRDAELTLTEIQEDIAAADGVFSSWSAVLVDATAMNDNLDLVTLCEFRVQSTWYAANCASEIAALSPETSNLNRRRMMIRLSQSAFERTRWLTERRLGANDPEKPKQILDQISATSDVQREVENAEAALSQALAHAELEIERRSAYGRKLLQVFSLIFASAGLAQVMLPLPITSEVFQEHLLAILIWLGMTLLGAVLVIRQER</sequence>
<dbReference type="Proteomes" id="UP000271587">
    <property type="component" value="Chromosome"/>
</dbReference>
<evidence type="ECO:0000313" key="2">
    <source>
        <dbReference type="EMBL" id="AZA11656.1"/>
    </source>
</evidence>
<keyword evidence="1" id="KW-0812">Transmembrane</keyword>
<feature type="transmembrane region" description="Helical" evidence="1">
    <location>
        <begin position="350"/>
        <end position="368"/>
    </location>
</feature>
<dbReference type="AlphaFoldDB" id="A0A3G6J162"/>